<dbReference type="SUPFAM" id="SSF110849">
    <property type="entry name" value="ParB/Sulfiredoxin"/>
    <property type="match status" value="1"/>
</dbReference>
<dbReference type="InterPro" id="IPR004437">
    <property type="entry name" value="ParB/RepB/Spo0J"/>
</dbReference>
<dbReference type="Gene3D" id="1.10.10.2830">
    <property type="match status" value="1"/>
</dbReference>
<dbReference type="InterPro" id="IPR003115">
    <property type="entry name" value="ParB_N"/>
</dbReference>
<organism evidence="3 4">
    <name type="scientific">Slackia equolifaciens</name>
    <dbReference type="NCBI Taxonomy" id="498718"/>
    <lineage>
        <taxon>Bacteria</taxon>
        <taxon>Bacillati</taxon>
        <taxon>Actinomycetota</taxon>
        <taxon>Coriobacteriia</taxon>
        <taxon>Eggerthellales</taxon>
        <taxon>Eggerthellaceae</taxon>
        <taxon>Slackia</taxon>
    </lineage>
</organism>
<dbReference type="CDD" id="cd16407">
    <property type="entry name" value="ParB_N_like"/>
    <property type="match status" value="1"/>
</dbReference>
<dbReference type="GO" id="GO:0007059">
    <property type="term" value="P:chromosome segregation"/>
    <property type="evidence" value="ECO:0007669"/>
    <property type="project" value="TreeGrafter"/>
</dbReference>
<evidence type="ECO:0000256" key="1">
    <source>
        <dbReference type="ARBA" id="ARBA00006295"/>
    </source>
</evidence>
<name>A0A3N0AW34_9ACTN</name>
<dbReference type="SUPFAM" id="SSF109709">
    <property type="entry name" value="KorB DNA-binding domain-like"/>
    <property type="match status" value="1"/>
</dbReference>
<evidence type="ECO:0000313" key="4">
    <source>
        <dbReference type="Proteomes" id="UP000269591"/>
    </source>
</evidence>
<accession>A0A3N0AW34</accession>
<dbReference type="InterPro" id="IPR036086">
    <property type="entry name" value="ParB/Sulfiredoxin_sf"/>
</dbReference>
<comment type="similarity">
    <text evidence="1">Belongs to the ParB family.</text>
</comment>
<dbReference type="Pfam" id="PF02195">
    <property type="entry name" value="ParB_N"/>
    <property type="match status" value="1"/>
</dbReference>
<dbReference type="GO" id="GO:0005694">
    <property type="term" value="C:chromosome"/>
    <property type="evidence" value="ECO:0007669"/>
    <property type="project" value="TreeGrafter"/>
</dbReference>
<dbReference type="InterPro" id="IPR050336">
    <property type="entry name" value="Chromosome_partition/occlusion"/>
</dbReference>
<dbReference type="Gene3D" id="3.90.1530.30">
    <property type="match status" value="1"/>
</dbReference>
<proteinExistence type="inferred from homology"/>
<sequence length="336" mass="37553">MARSPRRSPASRRRCAVARRRAAVPLPSIDDLFTSQEERDSAAAGSVASVPLGLIDPFPNHPFRVADDEDMEALAESVAENGVLVPLTVIPGDGGRYTLVSGHRRKRAAELAGLAEVPCIVREMTEDEAVIAMVDSNLQRESILPSERAFAYSMRLEAMRRQGERTDLTCVQSEHKLKGRKSRDVLAEELGVSSGKVRRYIRLTHLVPGILDLVDEGRMRMLPAVEVSYLSRREQETLLDAMRENACTPSHSQALKMKRFSQEGELGEALIRSIMEEEKPNQVESFRIPKRSIARFFRPSASREEVEARVVRALELLEQAERKRAARGKGGDPWAM</sequence>
<dbReference type="GO" id="GO:0003677">
    <property type="term" value="F:DNA binding"/>
    <property type="evidence" value="ECO:0007669"/>
    <property type="project" value="InterPro"/>
</dbReference>
<dbReference type="SMART" id="SM00470">
    <property type="entry name" value="ParB"/>
    <property type="match status" value="1"/>
</dbReference>
<dbReference type="NCBIfam" id="TIGR00180">
    <property type="entry name" value="parB_part"/>
    <property type="match status" value="1"/>
</dbReference>
<keyword evidence="4" id="KW-1185">Reference proteome</keyword>
<evidence type="ECO:0000313" key="3">
    <source>
        <dbReference type="EMBL" id="RNL39091.1"/>
    </source>
</evidence>
<protein>
    <submittedName>
        <fullName evidence="3">Chromosome partitioning protein ParB</fullName>
    </submittedName>
</protein>
<comment type="caution">
    <text evidence="3">The sequence shown here is derived from an EMBL/GenBank/DDBJ whole genome shotgun (WGS) entry which is preliminary data.</text>
</comment>
<reference evidence="4" key="1">
    <citation type="submission" date="2018-05" db="EMBL/GenBank/DDBJ databases">
        <title>Genome Sequencing of selected type strains of the family Eggerthellaceae.</title>
        <authorList>
            <person name="Danylec N."/>
            <person name="Stoll D.A."/>
            <person name="Doetsch A."/>
            <person name="Huch M."/>
        </authorList>
    </citation>
    <scope>NUCLEOTIDE SEQUENCE [LARGE SCALE GENOMIC DNA]</scope>
    <source>
        <strain evidence="4">DSM 24851</strain>
    </source>
</reference>
<dbReference type="EMBL" id="QIBX01000014">
    <property type="protein sequence ID" value="RNL39091.1"/>
    <property type="molecule type" value="Genomic_DNA"/>
</dbReference>
<dbReference type="PANTHER" id="PTHR33375">
    <property type="entry name" value="CHROMOSOME-PARTITIONING PROTEIN PARB-RELATED"/>
    <property type="match status" value="1"/>
</dbReference>
<dbReference type="AlphaFoldDB" id="A0A3N0AW34"/>
<dbReference type="PANTHER" id="PTHR33375:SF1">
    <property type="entry name" value="CHROMOSOME-PARTITIONING PROTEIN PARB-RELATED"/>
    <property type="match status" value="1"/>
</dbReference>
<gene>
    <name evidence="3" type="ORF">DMP06_08170</name>
</gene>
<dbReference type="Proteomes" id="UP000269591">
    <property type="component" value="Unassembled WGS sequence"/>
</dbReference>
<dbReference type="OrthoDB" id="8702972at2"/>
<feature type="domain" description="ParB-like N-terminal" evidence="2">
    <location>
        <begin position="48"/>
        <end position="138"/>
    </location>
</feature>
<evidence type="ECO:0000259" key="2">
    <source>
        <dbReference type="SMART" id="SM00470"/>
    </source>
</evidence>